<protein>
    <submittedName>
        <fullName evidence="1">Uncharacterized protein</fullName>
    </submittedName>
</protein>
<proteinExistence type="predicted"/>
<dbReference type="EMBL" id="GGEC01058261">
    <property type="protein sequence ID" value="MBX38745.1"/>
    <property type="molecule type" value="Transcribed_RNA"/>
</dbReference>
<dbReference type="AlphaFoldDB" id="A0A2P2N8G9"/>
<name>A0A2P2N8G9_RHIMU</name>
<sequence>MMRAVERINTGLKLVSMNSFMPLQAHVHHEERGCSQIWNAK</sequence>
<accession>A0A2P2N8G9</accession>
<reference evidence="1" key="1">
    <citation type="submission" date="2018-02" db="EMBL/GenBank/DDBJ databases">
        <title>Rhizophora mucronata_Transcriptome.</title>
        <authorList>
            <person name="Meera S.P."/>
            <person name="Sreeshan A."/>
            <person name="Augustine A."/>
        </authorList>
    </citation>
    <scope>NUCLEOTIDE SEQUENCE</scope>
    <source>
        <tissue evidence="1">Leaf</tissue>
    </source>
</reference>
<organism evidence="1">
    <name type="scientific">Rhizophora mucronata</name>
    <name type="common">Asiatic mangrove</name>
    <dbReference type="NCBI Taxonomy" id="61149"/>
    <lineage>
        <taxon>Eukaryota</taxon>
        <taxon>Viridiplantae</taxon>
        <taxon>Streptophyta</taxon>
        <taxon>Embryophyta</taxon>
        <taxon>Tracheophyta</taxon>
        <taxon>Spermatophyta</taxon>
        <taxon>Magnoliopsida</taxon>
        <taxon>eudicotyledons</taxon>
        <taxon>Gunneridae</taxon>
        <taxon>Pentapetalae</taxon>
        <taxon>rosids</taxon>
        <taxon>fabids</taxon>
        <taxon>Malpighiales</taxon>
        <taxon>Rhizophoraceae</taxon>
        <taxon>Rhizophora</taxon>
    </lineage>
</organism>
<evidence type="ECO:0000313" key="1">
    <source>
        <dbReference type="EMBL" id="MBX38745.1"/>
    </source>
</evidence>